<dbReference type="GO" id="GO:0000156">
    <property type="term" value="F:phosphorelay response regulator activity"/>
    <property type="evidence" value="ECO:0007669"/>
    <property type="project" value="InterPro"/>
</dbReference>
<dbReference type="AlphaFoldDB" id="A0A0S2HZB2"/>
<feature type="active site" evidence="4">
    <location>
        <position position="133"/>
    </location>
</feature>
<dbReference type="Gene3D" id="3.40.50.180">
    <property type="entry name" value="Methylesterase CheB, C-terminal domain"/>
    <property type="match status" value="1"/>
</dbReference>
<evidence type="ECO:0000313" key="7">
    <source>
        <dbReference type="Proteomes" id="UP000064893"/>
    </source>
</evidence>
<evidence type="ECO:0000256" key="4">
    <source>
        <dbReference type="PROSITE-ProRule" id="PRU00050"/>
    </source>
</evidence>
<dbReference type="SUPFAM" id="SSF52738">
    <property type="entry name" value="Methylesterase CheB, C-terminal domain"/>
    <property type="match status" value="1"/>
</dbReference>
<dbReference type="Pfam" id="PF01339">
    <property type="entry name" value="CheB_methylest"/>
    <property type="match status" value="1"/>
</dbReference>
<keyword evidence="4" id="KW-0145">Chemotaxis</keyword>
<comment type="catalytic activity">
    <reaction evidence="3">
        <text>[protein]-L-glutamate 5-O-methyl ester + H2O = L-glutamyl-[protein] + methanol + H(+)</text>
        <dbReference type="Rhea" id="RHEA:23236"/>
        <dbReference type="Rhea" id="RHEA-COMP:10208"/>
        <dbReference type="Rhea" id="RHEA-COMP:10311"/>
        <dbReference type="ChEBI" id="CHEBI:15377"/>
        <dbReference type="ChEBI" id="CHEBI:15378"/>
        <dbReference type="ChEBI" id="CHEBI:17790"/>
        <dbReference type="ChEBI" id="CHEBI:29973"/>
        <dbReference type="ChEBI" id="CHEBI:82795"/>
        <dbReference type="EC" id="3.1.1.61"/>
    </reaction>
</comment>
<keyword evidence="1 4" id="KW-0378">Hydrolase</keyword>
<dbReference type="CDD" id="cd16433">
    <property type="entry name" value="CheB"/>
    <property type="match status" value="1"/>
</dbReference>
<dbReference type="Proteomes" id="UP000064893">
    <property type="component" value="Chromosome"/>
</dbReference>
<evidence type="ECO:0000259" key="5">
    <source>
        <dbReference type="PROSITE" id="PS50122"/>
    </source>
</evidence>
<sequence>MTPMYKAIIIGGSAGSFQVITRIIAALPKDFPIPVFLCLHRLKHVRSGFVEALSIKAGLPVKEPNDKDPIKAGNIYLAPANYHMYIELGNKFALSTEEAVNHSRPSIDLSFISAAYNYKRKLVGVILSGANKDGAMGLKKVKDNGGLTIVQDPAECQVPTMTNASLQATNVDHIMKTDEIIRFLLKLK</sequence>
<dbReference type="PANTHER" id="PTHR42872:SF3">
    <property type="entry name" value="PROTEIN-GLUTAMATE METHYLESTERASE_PROTEIN-GLUTAMINE GLUTAMINASE 1"/>
    <property type="match status" value="1"/>
</dbReference>
<dbReference type="EMBL" id="CP013118">
    <property type="protein sequence ID" value="ALO15402.1"/>
    <property type="molecule type" value="Genomic_DNA"/>
</dbReference>
<keyword evidence="7" id="KW-1185">Reference proteome</keyword>
<organism evidence="6 7">
    <name type="scientific">Salinivirga cyanobacteriivorans</name>
    <dbReference type="NCBI Taxonomy" id="1307839"/>
    <lineage>
        <taxon>Bacteria</taxon>
        <taxon>Pseudomonadati</taxon>
        <taxon>Bacteroidota</taxon>
        <taxon>Bacteroidia</taxon>
        <taxon>Bacteroidales</taxon>
        <taxon>Salinivirgaceae</taxon>
        <taxon>Salinivirga</taxon>
    </lineage>
</organism>
<name>A0A0S2HZB2_9BACT</name>
<protein>
    <recommendedName>
        <fullName evidence="2">protein-glutamate methylesterase</fullName>
        <ecNumber evidence="2">3.1.1.61</ecNumber>
    </recommendedName>
</protein>
<evidence type="ECO:0000256" key="3">
    <source>
        <dbReference type="ARBA" id="ARBA00048267"/>
    </source>
</evidence>
<proteinExistence type="predicted"/>
<dbReference type="PATRIC" id="fig|1307839.3.peg.1864"/>
<gene>
    <name evidence="6" type="primary">cheB_1</name>
    <name evidence="6" type="ORF">L21SP5_01760</name>
</gene>
<evidence type="ECO:0000313" key="6">
    <source>
        <dbReference type="EMBL" id="ALO15402.1"/>
    </source>
</evidence>
<feature type="active site" evidence="4">
    <location>
        <position position="13"/>
    </location>
</feature>
<dbReference type="STRING" id="1307839.L21SP5_01760"/>
<evidence type="ECO:0000256" key="2">
    <source>
        <dbReference type="ARBA" id="ARBA00039140"/>
    </source>
</evidence>
<dbReference type="PROSITE" id="PS50122">
    <property type="entry name" value="CHEB"/>
    <property type="match status" value="1"/>
</dbReference>
<dbReference type="InterPro" id="IPR035909">
    <property type="entry name" value="CheB_C"/>
</dbReference>
<evidence type="ECO:0000256" key="1">
    <source>
        <dbReference type="ARBA" id="ARBA00022801"/>
    </source>
</evidence>
<feature type="active site" evidence="4">
    <location>
        <position position="40"/>
    </location>
</feature>
<dbReference type="PANTHER" id="PTHR42872">
    <property type="entry name" value="PROTEIN-GLUTAMATE METHYLESTERASE/PROTEIN-GLUTAMINE GLUTAMINASE"/>
    <property type="match status" value="1"/>
</dbReference>
<dbReference type="GO" id="GO:0005737">
    <property type="term" value="C:cytoplasm"/>
    <property type="evidence" value="ECO:0007669"/>
    <property type="project" value="InterPro"/>
</dbReference>
<dbReference type="KEGG" id="blq:L21SP5_01760"/>
<dbReference type="InterPro" id="IPR000673">
    <property type="entry name" value="Sig_transdc_resp-reg_Me-estase"/>
</dbReference>
<dbReference type="EC" id="3.1.1.61" evidence="2"/>
<dbReference type="OrthoDB" id="1524092at2"/>
<accession>A0A0S2HZB2</accession>
<reference evidence="6 7" key="1">
    <citation type="submission" date="2015-11" db="EMBL/GenBank/DDBJ databases">
        <title>Description and complete genome sequence of a novel strain predominating in hypersaline microbial mats and representing a new family of the Bacteriodetes phylum.</title>
        <authorList>
            <person name="Spring S."/>
            <person name="Bunk B."/>
            <person name="Sproer C."/>
            <person name="Klenk H.-P."/>
        </authorList>
    </citation>
    <scope>NUCLEOTIDE SEQUENCE [LARGE SCALE GENOMIC DNA]</scope>
    <source>
        <strain evidence="6 7">L21-Spi-D4</strain>
    </source>
</reference>
<feature type="domain" description="CheB-type methylesterase" evidence="5">
    <location>
        <begin position="1"/>
        <end position="188"/>
    </location>
</feature>
<dbReference type="GO" id="GO:0006935">
    <property type="term" value="P:chemotaxis"/>
    <property type="evidence" value="ECO:0007669"/>
    <property type="project" value="UniProtKB-UniRule"/>
</dbReference>
<dbReference type="GO" id="GO:0008984">
    <property type="term" value="F:protein-glutamate methylesterase activity"/>
    <property type="evidence" value="ECO:0007669"/>
    <property type="project" value="UniProtKB-EC"/>
</dbReference>